<evidence type="ECO:0000259" key="6">
    <source>
        <dbReference type="PROSITE" id="PS50304"/>
    </source>
</evidence>
<proteinExistence type="predicted"/>
<evidence type="ECO:0000256" key="5">
    <source>
        <dbReference type="SAM" id="MobiDB-lite"/>
    </source>
</evidence>
<keyword evidence="3" id="KW-0862">Zinc</keyword>
<protein>
    <submittedName>
        <fullName evidence="8">Uncharacterized protein</fullName>
    </submittedName>
</protein>
<name>A0A0K2VBP2_LEPSM</name>
<evidence type="ECO:0000256" key="4">
    <source>
        <dbReference type="PROSITE-ProRule" id="PRU00134"/>
    </source>
</evidence>
<dbReference type="OrthoDB" id="18412at2759"/>
<dbReference type="PANTHER" id="PTHR16442">
    <property type="entry name" value="RING FINGER PROTEIN 17"/>
    <property type="match status" value="1"/>
</dbReference>
<dbReference type="PROSITE" id="PS50865">
    <property type="entry name" value="ZF_MYND_2"/>
    <property type="match status" value="1"/>
</dbReference>
<dbReference type="EMBL" id="HACA01030364">
    <property type="protein sequence ID" value="CDW47725.1"/>
    <property type="molecule type" value="Transcribed_RNA"/>
</dbReference>
<feature type="domain" description="MYND-type" evidence="7">
    <location>
        <begin position="8"/>
        <end position="43"/>
    </location>
</feature>
<dbReference type="SUPFAM" id="SSF63748">
    <property type="entry name" value="Tudor/PWWP/MBT"/>
    <property type="match status" value="1"/>
</dbReference>
<dbReference type="SMART" id="SM00333">
    <property type="entry name" value="TUDOR"/>
    <property type="match status" value="1"/>
</dbReference>
<feature type="domain" description="Tudor" evidence="6">
    <location>
        <begin position="615"/>
        <end position="675"/>
    </location>
</feature>
<evidence type="ECO:0000259" key="7">
    <source>
        <dbReference type="PROSITE" id="PS50865"/>
    </source>
</evidence>
<accession>A0A0K2VBP2</accession>
<dbReference type="Gene3D" id="2.40.50.90">
    <property type="match status" value="2"/>
</dbReference>
<dbReference type="InterPro" id="IPR035437">
    <property type="entry name" value="SNase_OB-fold_sf"/>
</dbReference>
<evidence type="ECO:0000256" key="1">
    <source>
        <dbReference type="ARBA" id="ARBA00022723"/>
    </source>
</evidence>
<dbReference type="GO" id="GO:0005737">
    <property type="term" value="C:cytoplasm"/>
    <property type="evidence" value="ECO:0007669"/>
    <property type="project" value="UniProtKB-ARBA"/>
</dbReference>
<keyword evidence="2 4" id="KW-0863">Zinc-finger</keyword>
<dbReference type="GO" id="GO:0008270">
    <property type="term" value="F:zinc ion binding"/>
    <property type="evidence" value="ECO:0007669"/>
    <property type="project" value="UniProtKB-KW"/>
</dbReference>
<sequence>MSATSSHCCYCSLSSKFRCSVCYAPYCSEQCQNFHWYKHVMMCKAPPALIPESKYKPLRKPRNSTKLPLPELPSQVYLESVQSVDEIVLLLDSKSVPVELEESTLESLTEDILPPMFAVFHPTLVKWVRATQTSAINSQGLIPVLYTDYGTRGFGTEAKTIPSHLLSIPPRAISASLYEVQPIADNERLLATIKKQVLDSGREFYVQSMGSSKESHVYVKLIDSNGNDLSEELVSSGLAQRFSYTKGLDLFEGHKASKSLLVLPKASVFKENIYSTNPQKERKSKSSNDINNSNDTVITENVSKSCVLTENGNMLGSMPRSPTCKITTNGPLLSGLLNSGSKNKGKETNKVNGTISPKGGSPLEAKKWTKRKSLIRQTSLDSVKPGIVLEFKVSSNEKNVISAFTLKSREGDAYINSAMQKESHEKLNNFVKGDEVKVKHSDFYFRAIALNNSEERGSTLSCVLVDYGLKVNVSHDHVYTPCSNGEEFKSYGVKLYCLDEEVAKISSGSIVAQVRHNVGGVILVDVEEKNASYLVIPFPYFDPETTMLFKYTSYEVPPSLSLKEKFKNHDEVNFLSFTEYANEVFLHLKADEDICCTLNSAFFILNLDEYTLHEEPRKDEIYACKWSDDDCYYRAQVKAINKKSSKVKVFFIDYGNSAIQDFNRLSYLPKLLSTVAPFCSKVKLEGVSAKSAEESTMEKLRSELESISLNIQIENNYSTVTLLSCGNPVNNLIEAIINKDE</sequence>
<feature type="region of interest" description="Disordered" evidence="5">
    <location>
        <begin position="338"/>
        <end position="363"/>
    </location>
</feature>
<dbReference type="AlphaFoldDB" id="A0A0K2VBP2"/>
<dbReference type="FunFam" id="2.30.30.140:FF:000018">
    <property type="entry name" value="Serine/threonine-protein kinase 31"/>
    <property type="match status" value="1"/>
</dbReference>
<evidence type="ECO:0000256" key="2">
    <source>
        <dbReference type="ARBA" id="ARBA00022771"/>
    </source>
</evidence>
<dbReference type="InterPro" id="IPR002893">
    <property type="entry name" value="Znf_MYND"/>
</dbReference>
<dbReference type="PANTHER" id="PTHR16442:SF1">
    <property type="entry name" value="RING FINGER PROTEIN 17"/>
    <property type="match status" value="1"/>
</dbReference>
<evidence type="ECO:0000313" key="8">
    <source>
        <dbReference type="EMBL" id="CDW47725.1"/>
    </source>
</evidence>
<dbReference type="InterPro" id="IPR002999">
    <property type="entry name" value="Tudor"/>
</dbReference>
<dbReference type="Pfam" id="PF00567">
    <property type="entry name" value="TUDOR"/>
    <property type="match status" value="1"/>
</dbReference>
<keyword evidence="1" id="KW-0479">Metal-binding</keyword>
<dbReference type="Gene3D" id="2.30.30.140">
    <property type="match status" value="1"/>
</dbReference>
<dbReference type="SUPFAM" id="SSF144232">
    <property type="entry name" value="HIT/MYND zinc finger-like"/>
    <property type="match status" value="1"/>
</dbReference>
<reference evidence="8" key="1">
    <citation type="submission" date="2014-05" db="EMBL/GenBank/DDBJ databases">
        <authorList>
            <person name="Chronopoulou M."/>
        </authorList>
    </citation>
    <scope>NUCLEOTIDE SEQUENCE</scope>
    <source>
        <tissue evidence="8">Whole organism</tissue>
    </source>
</reference>
<organism evidence="8">
    <name type="scientific">Lepeophtheirus salmonis</name>
    <name type="common">Salmon louse</name>
    <name type="synonym">Caligus salmonis</name>
    <dbReference type="NCBI Taxonomy" id="72036"/>
    <lineage>
        <taxon>Eukaryota</taxon>
        <taxon>Metazoa</taxon>
        <taxon>Ecdysozoa</taxon>
        <taxon>Arthropoda</taxon>
        <taxon>Crustacea</taxon>
        <taxon>Multicrustacea</taxon>
        <taxon>Hexanauplia</taxon>
        <taxon>Copepoda</taxon>
        <taxon>Siphonostomatoida</taxon>
        <taxon>Caligidae</taxon>
        <taxon>Lepeophtheirus</taxon>
    </lineage>
</organism>
<evidence type="ECO:0000256" key="3">
    <source>
        <dbReference type="ARBA" id="ARBA00022833"/>
    </source>
</evidence>
<dbReference type="PROSITE" id="PS50304">
    <property type="entry name" value="TUDOR"/>
    <property type="match status" value="1"/>
</dbReference>